<sequence>MKKVASPLSSLPLTMAITLAVTISCSVVVVHCSEVRAQADTDAAVPQPDGGHQGPAPPAPHGGTPRGPQPPCCVRPGV</sequence>
<feature type="region of interest" description="Disordered" evidence="1">
    <location>
        <begin position="40"/>
        <end position="78"/>
    </location>
</feature>
<protein>
    <recommendedName>
        <fullName evidence="4">Secreted protein</fullName>
    </recommendedName>
</protein>
<dbReference type="PROSITE" id="PS51257">
    <property type="entry name" value="PROKAR_LIPOPROTEIN"/>
    <property type="match status" value="1"/>
</dbReference>
<keyword evidence="3" id="KW-1185">Reference proteome</keyword>
<evidence type="ECO:0000313" key="2">
    <source>
        <dbReference type="EMBL" id="CAL4957706.1"/>
    </source>
</evidence>
<gene>
    <name evidence="2" type="ORF">URODEC1_LOCUS42715</name>
</gene>
<feature type="compositionally biased region" description="Pro residues" evidence="1">
    <location>
        <begin position="67"/>
        <end position="78"/>
    </location>
</feature>
<evidence type="ECO:0008006" key="4">
    <source>
        <dbReference type="Google" id="ProtNLM"/>
    </source>
</evidence>
<dbReference type="EMBL" id="OZ075128">
    <property type="protein sequence ID" value="CAL4957706.1"/>
    <property type="molecule type" value="Genomic_DNA"/>
</dbReference>
<accession>A0ABC8ZC87</accession>
<name>A0ABC8ZC87_9POAL</name>
<reference evidence="2 3" key="2">
    <citation type="submission" date="2024-10" db="EMBL/GenBank/DDBJ databases">
        <authorList>
            <person name="Ryan C."/>
        </authorList>
    </citation>
    <scope>NUCLEOTIDE SEQUENCE [LARGE SCALE GENOMIC DNA]</scope>
</reference>
<organism evidence="2 3">
    <name type="scientific">Urochloa decumbens</name>
    <dbReference type="NCBI Taxonomy" id="240449"/>
    <lineage>
        <taxon>Eukaryota</taxon>
        <taxon>Viridiplantae</taxon>
        <taxon>Streptophyta</taxon>
        <taxon>Embryophyta</taxon>
        <taxon>Tracheophyta</taxon>
        <taxon>Spermatophyta</taxon>
        <taxon>Magnoliopsida</taxon>
        <taxon>Liliopsida</taxon>
        <taxon>Poales</taxon>
        <taxon>Poaceae</taxon>
        <taxon>PACMAD clade</taxon>
        <taxon>Panicoideae</taxon>
        <taxon>Panicodae</taxon>
        <taxon>Paniceae</taxon>
        <taxon>Melinidinae</taxon>
        <taxon>Urochloa</taxon>
    </lineage>
</organism>
<proteinExistence type="predicted"/>
<evidence type="ECO:0000256" key="1">
    <source>
        <dbReference type="SAM" id="MobiDB-lite"/>
    </source>
</evidence>
<reference evidence="3" key="1">
    <citation type="submission" date="2024-06" db="EMBL/GenBank/DDBJ databases">
        <authorList>
            <person name="Ryan C."/>
        </authorList>
    </citation>
    <scope>NUCLEOTIDE SEQUENCE [LARGE SCALE GENOMIC DNA]</scope>
</reference>
<dbReference type="Proteomes" id="UP001497457">
    <property type="component" value="Chromosome 18b"/>
</dbReference>
<dbReference type="AlphaFoldDB" id="A0ABC8ZC87"/>
<evidence type="ECO:0000313" key="3">
    <source>
        <dbReference type="Proteomes" id="UP001497457"/>
    </source>
</evidence>